<evidence type="ECO:0008006" key="8">
    <source>
        <dbReference type="Google" id="ProtNLM"/>
    </source>
</evidence>
<dbReference type="Pfam" id="PF09805">
    <property type="entry name" value="Nop25"/>
    <property type="match status" value="1"/>
</dbReference>
<keyword evidence="3 5" id="KW-0175">Coiled coil</keyword>
<dbReference type="InterPro" id="IPR019186">
    <property type="entry name" value="Nucleolar_protein_12"/>
</dbReference>
<dbReference type="PANTHER" id="PTHR14577">
    <property type="entry name" value="NUCLEOLAR PROTEIN 12"/>
    <property type="match status" value="1"/>
</dbReference>
<feature type="coiled-coil region" evidence="5">
    <location>
        <begin position="33"/>
        <end position="60"/>
    </location>
</feature>
<comment type="similarity">
    <text evidence="2">Belongs to the RRP17 family.</text>
</comment>
<evidence type="ECO:0000256" key="4">
    <source>
        <dbReference type="ARBA" id="ARBA00023242"/>
    </source>
</evidence>
<evidence type="ECO:0000256" key="3">
    <source>
        <dbReference type="ARBA" id="ARBA00023054"/>
    </source>
</evidence>
<dbReference type="AlphaFoldDB" id="A0A9P4P1E2"/>
<reference evidence="6" key="1">
    <citation type="journal article" date="2020" name="Stud. Mycol.">
        <title>101 Dothideomycetes genomes: a test case for predicting lifestyles and emergence of pathogens.</title>
        <authorList>
            <person name="Haridas S."/>
            <person name="Albert R."/>
            <person name="Binder M."/>
            <person name="Bloem J."/>
            <person name="Labutti K."/>
            <person name="Salamov A."/>
            <person name="Andreopoulos B."/>
            <person name="Baker S."/>
            <person name="Barry K."/>
            <person name="Bills G."/>
            <person name="Bluhm B."/>
            <person name="Cannon C."/>
            <person name="Castanera R."/>
            <person name="Culley D."/>
            <person name="Daum C."/>
            <person name="Ezra D."/>
            <person name="Gonzalez J."/>
            <person name="Henrissat B."/>
            <person name="Kuo A."/>
            <person name="Liang C."/>
            <person name="Lipzen A."/>
            <person name="Lutzoni F."/>
            <person name="Magnuson J."/>
            <person name="Mondo S."/>
            <person name="Nolan M."/>
            <person name="Ohm R."/>
            <person name="Pangilinan J."/>
            <person name="Park H.-J."/>
            <person name="Ramirez L."/>
            <person name="Alfaro M."/>
            <person name="Sun H."/>
            <person name="Tritt A."/>
            <person name="Yoshinaga Y."/>
            <person name="Zwiers L.-H."/>
            <person name="Turgeon B."/>
            <person name="Goodwin S."/>
            <person name="Spatafora J."/>
            <person name="Crous P."/>
            <person name="Grigoriev I."/>
        </authorList>
    </citation>
    <scope>NUCLEOTIDE SEQUENCE</scope>
    <source>
        <strain evidence="6">CBS 130266</strain>
    </source>
</reference>
<proteinExistence type="inferred from homology"/>
<evidence type="ECO:0000256" key="2">
    <source>
        <dbReference type="ARBA" id="ARBA00007175"/>
    </source>
</evidence>
<evidence type="ECO:0000256" key="1">
    <source>
        <dbReference type="ARBA" id="ARBA00004604"/>
    </source>
</evidence>
<dbReference type="GO" id="GO:0019843">
    <property type="term" value="F:rRNA binding"/>
    <property type="evidence" value="ECO:0007669"/>
    <property type="project" value="TreeGrafter"/>
</dbReference>
<organism evidence="6 7">
    <name type="scientific">Tothia fuscella</name>
    <dbReference type="NCBI Taxonomy" id="1048955"/>
    <lineage>
        <taxon>Eukaryota</taxon>
        <taxon>Fungi</taxon>
        <taxon>Dikarya</taxon>
        <taxon>Ascomycota</taxon>
        <taxon>Pezizomycotina</taxon>
        <taxon>Dothideomycetes</taxon>
        <taxon>Pleosporomycetidae</taxon>
        <taxon>Venturiales</taxon>
        <taxon>Cylindrosympodiaceae</taxon>
        <taxon>Tothia</taxon>
    </lineage>
</organism>
<protein>
    <recommendedName>
        <fullName evidence="8">Ribosomal RNA-processing protein 17</fullName>
    </recommendedName>
</protein>
<evidence type="ECO:0000256" key="5">
    <source>
        <dbReference type="SAM" id="Coils"/>
    </source>
</evidence>
<gene>
    <name evidence="6" type="ORF">EJ08DRAFT_388157</name>
</gene>
<accession>A0A9P4P1E2</accession>
<dbReference type="PANTHER" id="PTHR14577:SF0">
    <property type="entry name" value="NUCLEOLAR PROTEIN 12"/>
    <property type="match status" value="1"/>
</dbReference>
<comment type="subcellular location">
    <subcellularLocation>
        <location evidence="1">Nucleus</location>
        <location evidence="1">Nucleolus</location>
    </subcellularLocation>
</comment>
<name>A0A9P4P1E2_9PEZI</name>
<sequence length="80" mass="9487">MKPPTKRRKINTVTVEEVKFDDSARADYLTGFHKRKVARIKHAQEQAAKKEKEEARRDREDVSCVIYFLWLYCSINWASV</sequence>
<dbReference type="GO" id="GO:0005730">
    <property type="term" value="C:nucleolus"/>
    <property type="evidence" value="ECO:0007669"/>
    <property type="project" value="UniProtKB-SubCell"/>
</dbReference>
<keyword evidence="7" id="KW-1185">Reference proteome</keyword>
<dbReference type="Proteomes" id="UP000800235">
    <property type="component" value="Unassembled WGS sequence"/>
</dbReference>
<dbReference type="OrthoDB" id="551633at2759"/>
<comment type="caution">
    <text evidence="6">The sequence shown here is derived from an EMBL/GenBank/DDBJ whole genome shotgun (WGS) entry which is preliminary data.</text>
</comment>
<dbReference type="EMBL" id="MU007014">
    <property type="protein sequence ID" value="KAF2435048.1"/>
    <property type="molecule type" value="Genomic_DNA"/>
</dbReference>
<keyword evidence="4" id="KW-0539">Nucleus</keyword>
<evidence type="ECO:0000313" key="7">
    <source>
        <dbReference type="Proteomes" id="UP000800235"/>
    </source>
</evidence>
<evidence type="ECO:0000313" key="6">
    <source>
        <dbReference type="EMBL" id="KAF2435048.1"/>
    </source>
</evidence>